<protein>
    <submittedName>
        <fullName evidence="1">Uncharacterized protein</fullName>
    </submittedName>
</protein>
<comment type="caution">
    <text evidence="1">The sequence shown here is derived from an EMBL/GenBank/DDBJ whole genome shotgun (WGS) entry which is preliminary data.</text>
</comment>
<dbReference type="AlphaFoldDB" id="A0A3S5A0R4"/>
<name>A0A3S5A0R4_9PLAT</name>
<organism evidence="1 2">
    <name type="scientific">Protopolystoma xenopodis</name>
    <dbReference type="NCBI Taxonomy" id="117903"/>
    <lineage>
        <taxon>Eukaryota</taxon>
        <taxon>Metazoa</taxon>
        <taxon>Spiralia</taxon>
        <taxon>Lophotrochozoa</taxon>
        <taxon>Platyhelminthes</taxon>
        <taxon>Monogenea</taxon>
        <taxon>Polyopisthocotylea</taxon>
        <taxon>Polystomatidea</taxon>
        <taxon>Polystomatidae</taxon>
        <taxon>Protopolystoma</taxon>
    </lineage>
</organism>
<dbReference type="Proteomes" id="UP000784294">
    <property type="component" value="Unassembled WGS sequence"/>
</dbReference>
<sequence length="193" mass="21469">MQASLQMLEEIKKFVGKTSMLRIALLAGLGGKEQRSLRLFWKVSGEDKPSQTDNKLMPDSPVKVPIANRTQVRIIPRQKPDVEDKTSRKIRMKYRGIIRVRVCASACRLTTKTAVVVAFGLICHLHVMDLGLAIQSSRTCTQLAREFVIAFCSLQLQMSLNADFFGPNHLATVDSNSLTGNWAVVRAQAGRQS</sequence>
<evidence type="ECO:0000313" key="1">
    <source>
        <dbReference type="EMBL" id="VEL08863.1"/>
    </source>
</evidence>
<gene>
    <name evidence="1" type="ORF">PXEA_LOCUS2303</name>
</gene>
<reference evidence="1" key="1">
    <citation type="submission" date="2018-11" db="EMBL/GenBank/DDBJ databases">
        <authorList>
            <consortium name="Pathogen Informatics"/>
        </authorList>
    </citation>
    <scope>NUCLEOTIDE SEQUENCE</scope>
</reference>
<proteinExistence type="predicted"/>
<accession>A0A3S5A0R4</accession>
<keyword evidence="2" id="KW-1185">Reference proteome</keyword>
<dbReference type="EMBL" id="CAAALY010004918">
    <property type="protein sequence ID" value="VEL08863.1"/>
    <property type="molecule type" value="Genomic_DNA"/>
</dbReference>
<evidence type="ECO:0000313" key="2">
    <source>
        <dbReference type="Proteomes" id="UP000784294"/>
    </source>
</evidence>